<keyword evidence="4" id="KW-0255">Endonuclease</keyword>
<keyword evidence="9" id="KW-1185">Reference proteome</keyword>
<reference evidence="9" key="1">
    <citation type="journal article" date="2010" name="Genome Biol.">
        <title>Genome sequence of the necrotrophic plant pathogen Pythium ultimum reveals original pathogenicity mechanisms and effector repertoire.</title>
        <authorList>
            <person name="Levesque C.A."/>
            <person name="Brouwer H."/>
            <person name="Cano L."/>
            <person name="Hamilton J.P."/>
            <person name="Holt C."/>
            <person name="Huitema E."/>
            <person name="Raffaele S."/>
            <person name="Robideau G.P."/>
            <person name="Thines M."/>
            <person name="Win J."/>
            <person name="Zerillo M.M."/>
            <person name="Beakes G.W."/>
            <person name="Boore J.L."/>
            <person name="Busam D."/>
            <person name="Dumas B."/>
            <person name="Ferriera S."/>
            <person name="Fuerstenberg S.I."/>
            <person name="Gachon C.M."/>
            <person name="Gaulin E."/>
            <person name="Govers F."/>
            <person name="Grenville-Briggs L."/>
            <person name="Horner N."/>
            <person name="Hostetler J."/>
            <person name="Jiang R.H."/>
            <person name="Johnson J."/>
            <person name="Krajaejun T."/>
            <person name="Lin H."/>
            <person name="Meijer H.J."/>
            <person name="Moore B."/>
            <person name="Morris P."/>
            <person name="Phuntmart V."/>
            <person name="Puiu D."/>
            <person name="Shetty J."/>
            <person name="Stajich J.E."/>
            <person name="Tripathy S."/>
            <person name="Wawra S."/>
            <person name="van West P."/>
            <person name="Whitty B.R."/>
            <person name="Coutinho P.M."/>
            <person name="Henrissat B."/>
            <person name="Martin F."/>
            <person name="Thomas P.D."/>
            <person name="Tyler B.M."/>
            <person name="De Vries R.P."/>
            <person name="Kamoun S."/>
            <person name="Yandell M."/>
            <person name="Tisserat N."/>
            <person name="Buell C.R."/>
        </authorList>
    </citation>
    <scope>NUCLEOTIDE SEQUENCE</scope>
    <source>
        <strain evidence="9">DAOM:BR144</strain>
    </source>
</reference>
<evidence type="ECO:0000256" key="4">
    <source>
        <dbReference type="ARBA" id="ARBA00022759"/>
    </source>
</evidence>
<evidence type="ECO:0000256" key="2">
    <source>
        <dbReference type="ARBA" id="ARBA00022722"/>
    </source>
</evidence>
<dbReference type="GO" id="GO:0016788">
    <property type="term" value="F:hydrolase activity, acting on ester bonds"/>
    <property type="evidence" value="ECO:0007669"/>
    <property type="project" value="InterPro"/>
</dbReference>
<dbReference type="Pfam" id="PF02265">
    <property type="entry name" value="S1-P1_nuclease"/>
    <property type="match status" value="1"/>
</dbReference>
<dbReference type="SUPFAM" id="SSF48537">
    <property type="entry name" value="Phospholipase C/P1 nuclease"/>
    <property type="match status" value="1"/>
</dbReference>
<dbReference type="HOGENOM" id="CLU_044365_1_1_1"/>
<evidence type="ECO:0000256" key="7">
    <source>
        <dbReference type="ARBA" id="ARBA00023180"/>
    </source>
</evidence>
<sequence length="317" mass="34037">MKVFSVAVAPAIAAIVNLPFTLGWWDNGHMIVGEIAGLLMDPADAATIETVTCKSVASYCASPFTPSFSMMDTWHYIDLPLNVNGDKWKGQDPSVALFADSFDGLSLDFMEKVMTTLATTSSTWAVNLVLCQFIHIFGDSHQPLHTVGGVSADLPGGGGGGNSYVFATPCAHSNLHALWDAAGGEYSLNNRAPNIDDIKPTLRANATELITWLPAISDPLNFDQYKDMPFSAFSAAMTGTNGALKNVILDSYKYANNAVYNGLDLTFNSAKRVPCPATSYTDWVASVAKLRIATAGKRLAVVLTQFARQIRARNLAT</sequence>
<evidence type="ECO:0000313" key="9">
    <source>
        <dbReference type="Proteomes" id="UP000019132"/>
    </source>
</evidence>
<dbReference type="GO" id="GO:0046872">
    <property type="term" value="F:metal ion binding"/>
    <property type="evidence" value="ECO:0007669"/>
    <property type="project" value="UniProtKB-KW"/>
</dbReference>
<dbReference type="GO" id="GO:0004519">
    <property type="term" value="F:endonuclease activity"/>
    <property type="evidence" value="ECO:0007669"/>
    <property type="project" value="UniProtKB-KW"/>
</dbReference>
<evidence type="ECO:0000313" key="8">
    <source>
        <dbReference type="EnsemblProtists" id="PYU1_T008827"/>
    </source>
</evidence>
<keyword evidence="5" id="KW-0378">Hydrolase</keyword>
<organism evidence="8 9">
    <name type="scientific">Globisporangium ultimum (strain ATCC 200006 / CBS 805.95 / DAOM BR144)</name>
    <name type="common">Pythium ultimum</name>
    <dbReference type="NCBI Taxonomy" id="431595"/>
    <lineage>
        <taxon>Eukaryota</taxon>
        <taxon>Sar</taxon>
        <taxon>Stramenopiles</taxon>
        <taxon>Oomycota</taxon>
        <taxon>Peronosporomycetes</taxon>
        <taxon>Pythiales</taxon>
        <taxon>Pythiaceae</taxon>
        <taxon>Globisporangium</taxon>
    </lineage>
</organism>
<protein>
    <submittedName>
        <fullName evidence="8">Uncharacterized protein</fullName>
    </submittedName>
</protein>
<dbReference type="PANTHER" id="PTHR33146:SF10">
    <property type="entry name" value="STRAND-SPECIFIC NUCLEASE, PUTATIVE-RELATED"/>
    <property type="match status" value="1"/>
</dbReference>
<dbReference type="EnsemblProtists" id="PYU1_T008827">
    <property type="protein sequence ID" value="PYU1_T008827"/>
    <property type="gene ID" value="PYU1_G008809"/>
</dbReference>
<keyword evidence="3" id="KW-0479">Metal-binding</keyword>
<evidence type="ECO:0000256" key="6">
    <source>
        <dbReference type="ARBA" id="ARBA00023157"/>
    </source>
</evidence>
<dbReference type="PANTHER" id="PTHR33146">
    <property type="entry name" value="ENDONUCLEASE 4"/>
    <property type="match status" value="1"/>
</dbReference>
<dbReference type="EMBL" id="GL376558">
    <property type="status" value="NOT_ANNOTATED_CDS"/>
    <property type="molecule type" value="Genomic_DNA"/>
</dbReference>
<comment type="similarity">
    <text evidence="1">Belongs to the nuclease type I family.</text>
</comment>
<evidence type="ECO:0000256" key="3">
    <source>
        <dbReference type="ARBA" id="ARBA00022723"/>
    </source>
</evidence>
<keyword evidence="2" id="KW-0540">Nuclease</keyword>
<evidence type="ECO:0000256" key="1">
    <source>
        <dbReference type="ARBA" id="ARBA00009547"/>
    </source>
</evidence>
<dbReference type="CDD" id="cd11010">
    <property type="entry name" value="S1-P1_nuclease"/>
    <property type="match status" value="1"/>
</dbReference>
<dbReference type="GO" id="GO:0006308">
    <property type="term" value="P:DNA catabolic process"/>
    <property type="evidence" value="ECO:0007669"/>
    <property type="project" value="InterPro"/>
</dbReference>
<dbReference type="Gene3D" id="1.10.575.10">
    <property type="entry name" value="P1 Nuclease"/>
    <property type="match status" value="1"/>
</dbReference>
<dbReference type="STRING" id="431595.K3WV30"/>
<reference evidence="9" key="2">
    <citation type="submission" date="2010-04" db="EMBL/GenBank/DDBJ databases">
        <authorList>
            <person name="Buell R."/>
            <person name="Hamilton J."/>
            <person name="Hostetler J."/>
        </authorList>
    </citation>
    <scope>NUCLEOTIDE SEQUENCE [LARGE SCALE GENOMIC DNA]</scope>
    <source>
        <strain evidence="9">DAOM:BR144</strain>
    </source>
</reference>
<dbReference type="InParanoid" id="K3WV30"/>
<keyword evidence="6" id="KW-1015">Disulfide bond</keyword>
<dbReference type="AlphaFoldDB" id="K3WV30"/>
<evidence type="ECO:0000256" key="5">
    <source>
        <dbReference type="ARBA" id="ARBA00022801"/>
    </source>
</evidence>
<dbReference type="InterPro" id="IPR008947">
    <property type="entry name" value="PLipase_C/P1_nuclease_dom_sf"/>
</dbReference>
<proteinExistence type="inferred from homology"/>
<dbReference type="VEuPathDB" id="FungiDB:PYU1_G008809"/>
<dbReference type="FunCoup" id="K3WV30">
    <property type="interactions" value="6"/>
</dbReference>
<dbReference type="Proteomes" id="UP000019132">
    <property type="component" value="Unassembled WGS sequence"/>
</dbReference>
<dbReference type="eggNOG" id="ENOG502S7N4">
    <property type="taxonomic scope" value="Eukaryota"/>
</dbReference>
<accession>K3WV30</accession>
<dbReference type="InterPro" id="IPR003154">
    <property type="entry name" value="S1/P1nuclease"/>
</dbReference>
<reference evidence="8" key="3">
    <citation type="submission" date="2015-02" db="UniProtKB">
        <authorList>
            <consortium name="EnsemblProtists"/>
        </authorList>
    </citation>
    <scope>IDENTIFICATION</scope>
    <source>
        <strain evidence="8">DAOM BR144</strain>
    </source>
</reference>
<name>K3WV30_GLOUD</name>
<keyword evidence="7" id="KW-0325">Glycoprotein</keyword>
<dbReference type="GO" id="GO:0003676">
    <property type="term" value="F:nucleic acid binding"/>
    <property type="evidence" value="ECO:0007669"/>
    <property type="project" value="InterPro"/>
</dbReference>
<dbReference type="OMA" id="FWDSGAV"/>